<dbReference type="GO" id="GO:0016410">
    <property type="term" value="F:N-acyltransferase activity"/>
    <property type="evidence" value="ECO:0007669"/>
    <property type="project" value="TreeGrafter"/>
</dbReference>
<dbReference type="InterPro" id="IPR019432">
    <property type="entry name" value="Acyltransferase_MbtK/IucB-like"/>
</dbReference>
<name>A0A852WCC8_PSEA5</name>
<evidence type="ECO:0000259" key="7">
    <source>
        <dbReference type="PROSITE" id="PS51186"/>
    </source>
</evidence>
<dbReference type="PANTHER" id="PTHR31438">
    <property type="entry name" value="LYSINE N-ACYLTRANSFERASE C17G9.06C-RELATED"/>
    <property type="match status" value="1"/>
</dbReference>
<feature type="compositionally biased region" description="Low complexity" evidence="6">
    <location>
        <begin position="97"/>
        <end position="108"/>
    </location>
</feature>
<evidence type="ECO:0000256" key="3">
    <source>
        <dbReference type="ARBA" id="ARBA00020586"/>
    </source>
</evidence>
<sequence>MTPAARGERILRHALLDIGADPAPGPLVLPLPAVGMDVVAEVEHASPVGLHRFSRIALATTDGAVDPHPGPDELAAALRTELAARGGPGPLPPGPVPAAADGPAPEQGPAGGPPEPVGGTDPVAVALALLHHEAGRVSDADLTDRVLVSGLLPLVGATGPAARPECSELTALAERLAAARDAERPGRVRRLLHHWLTAAHLWRRPVLHPARWHRTPNPLLRAGAPAVTDPPVPGRAGEYLLRPARPHGADLRTVGDWMRRPEVVRFFGQPWPDERWARELDGHGAGSGTAAVLVEPAGDPAAGPIAYLEIYRPVRHALARAFPVGPGDVGVHVCVGAAHRRGTGGALLAAVADALTAAGCPRVLAEPDARNTAARGAFGRAGFDEAERIALPHKDAVVMVRTAA</sequence>
<dbReference type="SUPFAM" id="SSF55729">
    <property type="entry name" value="Acyl-CoA N-acyltransferases (Nat)"/>
    <property type="match status" value="1"/>
</dbReference>
<evidence type="ECO:0000256" key="6">
    <source>
        <dbReference type="SAM" id="MobiDB-lite"/>
    </source>
</evidence>
<evidence type="ECO:0000313" key="8">
    <source>
        <dbReference type="EMBL" id="NYG04961.1"/>
    </source>
</evidence>
<comment type="pathway">
    <text evidence="2">Siderophore biosynthesis; mycobactin biosynthesis.</text>
</comment>
<evidence type="ECO:0000256" key="5">
    <source>
        <dbReference type="ARBA" id="ARBA00031122"/>
    </source>
</evidence>
<dbReference type="Proteomes" id="UP000549695">
    <property type="component" value="Unassembled WGS sequence"/>
</dbReference>
<gene>
    <name evidence="8" type="ORF">HDA37_005246</name>
</gene>
<feature type="region of interest" description="Disordered" evidence="6">
    <location>
        <begin position="84"/>
        <end position="120"/>
    </location>
</feature>
<keyword evidence="9" id="KW-1185">Reference proteome</keyword>
<evidence type="ECO:0000256" key="4">
    <source>
        <dbReference type="ARBA" id="ARBA00023251"/>
    </source>
</evidence>
<dbReference type="GeneID" id="98054901"/>
<evidence type="ECO:0000256" key="2">
    <source>
        <dbReference type="ARBA" id="ARBA00005102"/>
    </source>
</evidence>
<dbReference type="PROSITE" id="PS51186">
    <property type="entry name" value="GNAT"/>
    <property type="match status" value="1"/>
</dbReference>
<dbReference type="RefSeq" id="WP_179762540.1">
    <property type="nucleotide sequence ID" value="NZ_BAAAJZ010000011.1"/>
</dbReference>
<reference evidence="8 9" key="1">
    <citation type="submission" date="2020-07" db="EMBL/GenBank/DDBJ databases">
        <title>Sequencing the genomes of 1000 actinobacteria strains.</title>
        <authorList>
            <person name="Klenk H.-P."/>
        </authorList>
    </citation>
    <scope>NUCLEOTIDE SEQUENCE [LARGE SCALE GENOMIC DNA]</scope>
    <source>
        <strain evidence="8 9">DSM 44749</strain>
    </source>
</reference>
<comment type="caution">
    <text evidence="8">The sequence shown here is derived from an EMBL/GenBank/DDBJ whole genome shotgun (WGS) entry which is preliminary data.</text>
</comment>
<dbReference type="InterPro" id="IPR016181">
    <property type="entry name" value="Acyl_CoA_acyltransferase"/>
</dbReference>
<dbReference type="InterPro" id="IPR000182">
    <property type="entry name" value="GNAT_dom"/>
</dbReference>
<dbReference type="SMART" id="SM01006">
    <property type="entry name" value="AlcB"/>
    <property type="match status" value="1"/>
</dbReference>
<evidence type="ECO:0000313" key="9">
    <source>
        <dbReference type="Proteomes" id="UP000549695"/>
    </source>
</evidence>
<dbReference type="AlphaFoldDB" id="A0A852WCC8"/>
<dbReference type="Pfam" id="PF13523">
    <property type="entry name" value="Acetyltransf_8"/>
    <property type="match status" value="1"/>
</dbReference>
<dbReference type="GO" id="GO:0046677">
    <property type="term" value="P:response to antibiotic"/>
    <property type="evidence" value="ECO:0007669"/>
    <property type="project" value="UniProtKB-KW"/>
</dbReference>
<protein>
    <recommendedName>
        <fullName evidence="3">Lysine N-acyltransferase MbtK</fullName>
    </recommendedName>
    <alternativeName>
        <fullName evidence="5">Mycobactin synthase protein K</fullName>
    </alternativeName>
</protein>
<comment type="function">
    <text evidence="1">Acyltransferase required for the direct transfer of medium- to long-chain fatty acyl moieties from a carrier protein (MbtL) on to the epsilon-amino group of lysine residue in the mycobactin core.</text>
</comment>
<keyword evidence="4" id="KW-0046">Antibiotic resistance</keyword>
<proteinExistence type="predicted"/>
<dbReference type="UniPathway" id="UPA00011"/>
<dbReference type="EMBL" id="JACCCZ010000001">
    <property type="protein sequence ID" value="NYG04961.1"/>
    <property type="molecule type" value="Genomic_DNA"/>
</dbReference>
<accession>A0A852WCC8</accession>
<evidence type="ECO:0000256" key="1">
    <source>
        <dbReference type="ARBA" id="ARBA00003818"/>
    </source>
</evidence>
<feature type="domain" description="N-acetyltransferase" evidence="7">
    <location>
        <begin position="239"/>
        <end position="404"/>
    </location>
</feature>
<organism evidence="8 9">
    <name type="scientific">Pseudonocardia alni</name>
    <name type="common">Amycolata alni</name>
    <dbReference type="NCBI Taxonomy" id="33907"/>
    <lineage>
        <taxon>Bacteria</taxon>
        <taxon>Bacillati</taxon>
        <taxon>Actinomycetota</taxon>
        <taxon>Actinomycetes</taxon>
        <taxon>Pseudonocardiales</taxon>
        <taxon>Pseudonocardiaceae</taxon>
        <taxon>Pseudonocardia</taxon>
    </lineage>
</organism>
<dbReference type="PANTHER" id="PTHR31438:SF1">
    <property type="entry name" value="LYSINE N-ACYLTRANSFERASE C17G9.06C-RELATED"/>
    <property type="match status" value="1"/>
</dbReference>
<dbReference type="Gene3D" id="3.40.630.30">
    <property type="match status" value="1"/>
</dbReference>
<dbReference type="GO" id="GO:0019290">
    <property type="term" value="P:siderophore biosynthetic process"/>
    <property type="evidence" value="ECO:0007669"/>
    <property type="project" value="InterPro"/>
</dbReference>